<dbReference type="RefSeq" id="XP_003147299.1">
    <property type="nucleotide sequence ID" value="XM_003147251.1"/>
</dbReference>
<name>A0A1S0TMK2_LOALO</name>
<reference evidence="4" key="1">
    <citation type="submission" date="2012-04" db="EMBL/GenBank/DDBJ databases">
        <title>The Genome Sequence of Loa loa.</title>
        <authorList>
            <consortium name="The Broad Institute Genome Sequencing Platform"/>
            <consortium name="Broad Institute Genome Sequencing Center for Infectious Disease"/>
            <person name="Nutman T.B."/>
            <person name="Fink D.L."/>
            <person name="Russ C."/>
            <person name="Young S."/>
            <person name="Zeng Q."/>
            <person name="Gargeya S."/>
            <person name="Alvarado L."/>
            <person name="Berlin A."/>
            <person name="Chapman S.B."/>
            <person name="Chen Z."/>
            <person name="Freedman E."/>
            <person name="Gellesch M."/>
            <person name="Goldberg J."/>
            <person name="Griggs A."/>
            <person name="Gujja S."/>
            <person name="Heilman E.R."/>
            <person name="Heiman D."/>
            <person name="Howarth C."/>
            <person name="Mehta T."/>
            <person name="Neiman D."/>
            <person name="Pearson M."/>
            <person name="Roberts A."/>
            <person name="Saif S."/>
            <person name="Shea T."/>
            <person name="Shenoy N."/>
            <person name="Sisk P."/>
            <person name="Stolte C."/>
            <person name="Sykes S."/>
            <person name="White J."/>
            <person name="Yandava C."/>
            <person name="Haas B."/>
            <person name="Henn M.R."/>
            <person name="Nusbaum C."/>
            <person name="Birren B."/>
        </authorList>
    </citation>
    <scope>NUCLEOTIDE SEQUENCE [LARGE SCALE GENOMIC DNA]</scope>
</reference>
<dbReference type="GO" id="GO:0033539">
    <property type="term" value="P:fatty acid beta-oxidation using acyl-CoA dehydrogenase"/>
    <property type="evidence" value="ECO:0007669"/>
    <property type="project" value="TreeGrafter"/>
</dbReference>
<dbReference type="InParanoid" id="A0A1S0TMK2"/>
<dbReference type="InterPro" id="IPR013786">
    <property type="entry name" value="AcylCoA_DH/ox_N"/>
</dbReference>
<feature type="domain" description="Acyl-CoA dehydrogenase/oxidase N-terminal" evidence="3">
    <location>
        <begin position="21"/>
        <end position="110"/>
    </location>
</feature>
<sequence>MAANLSKVTSRLSQHSIYGPRHLQFRQLLGKFIDKSINPYVDEWEAQKHFPAHNLFKELGLLGIFGVNKPAGYGGLGLDFSYSIAIAEELGRINCAAIPMAIAVQVSIFVFLVFF</sequence>
<gene>
    <name evidence="4" type="ORF">LOAG_11733</name>
</gene>
<protein>
    <recommendedName>
        <fullName evidence="3">Acyl-CoA dehydrogenase/oxidase N-terminal domain-containing protein</fullName>
    </recommendedName>
</protein>
<evidence type="ECO:0000313" key="4">
    <source>
        <dbReference type="EMBL" id="EFO16771.1"/>
    </source>
</evidence>
<proteinExistence type="predicted"/>
<dbReference type="OrthoDB" id="5833575at2759"/>
<dbReference type="KEGG" id="loa:LOAG_11733"/>
<dbReference type="GeneID" id="9949190"/>
<keyword evidence="2" id="KW-0472">Membrane</keyword>
<dbReference type="SUPFAM" id="SSF56645">
    <property type="entry name" value="Acyl-CoA dehydrogenase NM domain-like"/>
    <property type="match status" value="1"/>
</dbReference>
<dbReference type="InterPro" id="IPR050741">
    <property type="entry name" value="Acyl-CoA_dehydrogenase"/>
</dbReference>
<dbReference type="AlphaFoldDB" id="A0A1S0TMK2"/>
<dbReference type="InterPro" id="IPR037069">
    <property type="entry name" value="AcylCoA_DH/ox_N_sf"/>
</dbReference>
<dbReference type="GO" id="GO:0005737">
    <property type="term" value="C:cytoplasm"/>
    <property type="evidence" value="ECO:0007669"/>
    <property type="project" value="TreeGrafter"/>
</dbReference>
<dbReference type="GO" id="GO:0003995">
    <property type="term" value="F:acyl-CoA dehydrogenase activity"/>
    <property type="evidence" value="ECO:0007669"/>
    <property type="project" value="TreeGrafter"/>
</dbReference>
<dbReference type="Gene3D" id="1.10.540.10">
    <property type="entry name" value="Acyl-CoA dehydrogenase/oxidase, N-terminal domain"/>
    <property type="match status" value="1"/>
</dbReference>
<dbReference type="PANTHER" id="PTHR48083:SF6">
    <property type="entry name" value="ACYL-COA DEHYDROGENASE 6"/>
    <property type="match status" value="1"/>
</dbReference>
<evidence type="ECO:0000256" key="1">
    <source>
        <dbReference type="ARBA" id="ARBA00023002"/>
    </source>
</evidence>
<keyword evidence="2" id="KW-1133">Transmembrane helix</keyword>
<organism evidence="4">
    <name type="scientific">Loa loa</name>
    <name type="common">Eye worm</name>
    <name type="synonym">Filaria loa</name>
    <dbReference type="NCBI Taxonomy" id="7209"/>
    <lineage>
        <taxon>Eukaryota</taxon>
        <taxon>Metazoa</taxon>
        <taxon>Ecdysozoa</taxon>
        <taxon>Nematoda</taxon>
        <taxon>Chromadorea</taxon>
        <taxon>Rhabditida</taxon>
        <taxon>Spirurina</taxon>
        <taxon>Spiruromorpha</taxon>
        <taxon>Filarioidea</taxon>
        <taxon>Onchocercidae</taxon>
        <taxon>Loa</taxon>
    </lineage>
</organism>
<dbReference type="InterPro" id="IPR009100">
    <property type="entry name" value="AcylCoA_DH/oxidase_NM_dom_sf"/>
</dbReference>
<keyword evidence="1" id="KW-0560">Oxidoreductase</keyword>
<dbReference type="EMBL" id="JH712266">
    <property type="protein sequence ID" value="EFO16771.1"/>
    <property type="molecule type" value="Genomic_DNA"/>
</dbReference>
<dbReference type="GO" id="GO:0050660">
    <property type="term" value="F:flavin adenine dinucleotide binding"/>
    <property type="evidence" value="ECO:0007669"/>
    <property type="project" value="InterPro"/>
</dbReference>
<evidence type="ECO:0000259" key="3">
    <source>
        <dbReference type="Pfam" id="PF02771"/>
    </source>
</evidence>
<keyword evidence="2" id="KW-0812">Transmembrane</keyword>
<dbReference type="Pfam" id="PF02771">
    <property type="entry name" value="Acyl-CoA_dh_N"/>
    <property type="match status" value="1"/>
</dbReference>
<accession>A0A1S0TMK2</accession>
<dbReference type="CTD" id="9949190"/>
<evidence type="ECO:0000256" key="2">
    <source>
        <dbReference type="SAM" id="Phobius"/>
    </source>
</evidence>
<feature type="transmembrane region" description="Helical" evidence="2">
    <location>
        <begin position="93"/>
        <end position="114"/>
    </location>
</feature>
<dbReference type="PANTHER" id="PTHR48083">
    <property type="entry name" value="MEDIUM-CHAIN SPECIFIC ACYL-COA DEHYDROGENASE, MITOCHONDRIAL-RELATED"/>
    <property type="match status" value="1"/>
</dbReference>